<proteinExistence type="predicted"/>
<dbReference type="AlphaFoldDB" id="A0A849SHT2"/>
<evidence type="ECO:0000259" key="1">
    <source>
        <dbReference type="Pfam" id="PF01814"/>
    </source>
</evidence>
<comment type="caution">
    <text evidence="2">The sequence shown here is derived from an EMBL/GenBank/DDBJ whole genome shotgun (WGS) entry which is preliminary data.</text>
</comment>
<dbReference type="Pfam" id="PF01814">
    <property type="entry name" value="Hemerythrin"/>
    <property type="match status" value="1"/>
</dbReference>
<reference evidence="2 3" key="1">
    <citation type="submission" date="2020-04" db="EMBL/GenBank/DDBJ databases">
        <title>Metagenomic profiling of ammonia- and methane-oxidizing microorganisms in a Dutch drinking water treatment plant.</title>
        <authorList>
            <person name="Poghosyan L."/>
            <person name="Leucker S."/>
        </authorList>
    </citation>
    <scope>NUCLEOTIDE SEQUENCE [LARGE SCALE GENOMIC DNA]</scope>
    <source>
        <strain evidence="2">S-RSF-IL-03</strain>
    </source>
</reference>
<feature type="domain" description="Hemerythrin-like" evidence="1">
    <location>
        <begin position="27"/>
        <end position="118"/>
    </location>
</feature>
<dbReference type="Proteomes" id="UP000580839">
    <property type="component" value="Unassembled WGS sequence"/>
</dbReference>
<protein>
    <submittedName>
        <fullName evidence="2">Hemerythrin domain-containing protein</fullName>
    </submittedName>
</protein>
<dbReference type="EMBL" id="JABFRW010000095">
    <property type="protein sequence ID" value="NOT34136.1"/>
    <property type="molecule type" value="Genomic_DNA"/>
</dbReference>
<evidence type="ECO:0000313" key="2">
    <source>
        <dbReference type="EMBL" id="NOT34136.1"/>
    </source>
</evidence>
<dbReference type="InterPro" id="IPR012312">
    <property type="entry name" value="Hemerythrin-like"/>
</dbReference>
<evidence type="ECO:0000313" key="3">
    <source>
        <dbReference type="Proteomes" id="UP000580839"/>
    </source>
</evidence>
<gene>
    <name evidence="2" type="ORF">HOP12_08210</name>
</gene>
<accession>A0A849SHT2</accession>
<name>A0A849SHT2_UNCEI</name>
<organism evidence="2 3">
    <name type="scientific">Eiseniibacteriota bacterium</name>
    <dbReference type="NCBI Taxonomy" id="2212470"/>
    <lineage>
        <taxon>Bacteria</taxon>
        <taxon>Candidatus Eiseniibacteriota</taxon>
    </lineage>
</organism>
<sequence>MSSEIDDLEQRLLGGEAAVDEGFLCAALARLASEFATHMAAEDFVLYPALHAAFPAGRGTLATLRNHHAELRLMLSTLFERLETPSSAARNEQIQVVLRDFIDLLRLHIHCEESTVFDVASRVLSNSEVERIARDIAPRFDSNSARDSEPGPSKGIST</sequence>
<dbReference type="Gene3D" id="1.20.120.520">
    <property type="entry name" value="nmb1532 protein domain like"/>
    <property type="match status" value="1"/>
</dbReference>